<keyword evidence="4 6" id="KW-1133">Transmembrane helix</keyword>
<keyword evidence="5 6" id="KW-0472">Membrane</keyword>
<feature type="transmembrane region" description="Helical" evidence="6">
    <location>
        <begin position="147"/>
        <end position="168"/>
    </location>
</feature>
<dbReference type="PANTHER" id="PTHR30250:SF11">
    <property type="entry name" value="O-ANTIGEN TRANSPORTER-RELATED"/>
    <property type="match status" value="1"/>
</dbReference>
<evidence type="ECO:0000256" key="2">
    <source>
        <dbReference type="ARBA" id="ARBA00022475"/>
    </source>
</evidence>
<evidence type="ECO:0000313" key="8">
    <source>
        <dbReference type="Proteomes" id="UP000249638"/>
    </source>
</evidence>
<evidence type="ECO:0000256" key="1">
    <source>
        <dbReference type="ARBA" id="ARBA00004651"/>
    </source>
</evidence>
<keyword evidence="3 6" id="KW-0812">Transmembrane</keyword>
<name>A0A2W7P629_9BURK</name>
<feature type="transmembrane region" description="Helical" evidence="6">
    <location>
        <begin position="9"/>
        <end position="31"/>
    </location>
</feature>
<evidence type="ECO:0000256" key="5">
    <source>
        <dbReference type="ARBA" id="ARBA00023136"/>
    </source>
</evidence>
<comment type="caution">
    <text evidence="7">The sequence shown here is derived from an EMBL/GenBank/DDBJ whole genome shotgun (WGS) entry which is preliminary data.</text>
</comment>
<dbReference type="PANTHER" id="PTHR30250">
    <property type="entry name" value="PST FAMILY PREDICTED COLANIC ACID TRANSPORTER"/>
    <property type="match status" value="1"/>
</dbReference>
<organism evidence="7 8">
    <name type="scientific">Cupriavidus phytorum</name>
    <dbReference type="NCBI Taxonomy" id="3024399"/>
    <lineage>
        <taxon>Bacteria</taxon>
        <taxon>Pseudomonadati</taxon>
        <taxon>Pseudomonadota</taxon>
        <taxon>Betaproteobacteria</taxon>
        <taxon>Burkholderiales</taxon>
        <taxon>Burkholderiaceae</taxon>
        <taxon>Cupriavidus</taxon>
    </lineage>
</organism>
<dbReference type="EMBL" id="QKZN01000004">
    <property type="protein sequence ID" value="PZX29400.1"/>
    <property type="molecule type" value="Genomic_DNA"/>
</dbReference>
<evidence type="ECO:0000256" key="6">
    <source>
        <dbReference type="SAM" id="Phobius"/>
    </source>
</evidence>
<sequence length="418" mass="44387">MRRKVAGNLLWMLADRGLQVVVGIGVVAMLARALGTEGFAHFQYAQSLVFIAASIPLICSAEVVVPRLVAAATTEDRHTLVAHAFVIRLVAGISGYALMCAWLALTRQTADTWIPAILLGTAIMLREPFGIVIAWMQARTHNRPNVVFNLFALALKTGLIAMLFIGGVKAVPAYATAFAFEPLVAALLLAWYYLYRSPRAIPSYQPPVARELVRDGALFWISFMLMVAARRSDQLILKPVVPLSELGAYAATMQVLDNFTTIATILAAGVAPIYVFAQKSGAAARRNVLRVAMGMAAVGLCGAGLIAICAEWIVGLLYGHAFAQAVVLLQLAALASALIFADVGLGLLPVYLRKPRWVAAKWALVLITTVAVNLIAVPSLGTRGAILGYAVGNAVAVIFGLAMILVSGRKPVVATSSA</sequence>
<evidence type="ECO:0000313" key="7">
    <source>
        <dbReference type="EMBL" id="PZX29400.1"/>
    </source>
</evidence>
<feature type="transmembrane region" description="Helical" evidence="6">
    <location>
        <begin position="174"/>
        <end position="195"/>
    </location>
</feature>
<evidence type="ECO:0000256" key="4">
    <source>
        <dbReference type="ARBA" id="ARBA00022989"/>
    </source>
</evidence>
<protein>
    <submittedName>
        <fullName evidence="7">PST family polysaccharide transporter</fullName>
    </submittedName>
</protein>
<proteinExistence type="predicted"/>
<feature type="transmembrane region" description="Helical" evidence="6">
    <location>
        <begin position="289"/>
        <end position="314"/>
    </location>
</feature>
<dbReference type="AlphaFoldDB" id="A0A2W7P629"/>
<dbReference type="InterPro" id="IPR050833">
    <property type="entry name" value="Poly_Biosynth_Transport"/>
</dbReference>
<feature type="transmembrane region" description="Helical" evidence="6">
    <location>
        <begin position="259"/>
        <end position="277"/>
    </location>
</feature>
<feature type="transmembrane region" description="Helical" evidence="6">
    <location>
        <begin position="112"/>
        <end position="135"/>
    </location>
</feature>
<dbReference type="GO" id="GO:0005886">
    <property type="term" value="C:plasma membrane"/>
    <property type="evidence" value="ECO:0007669"/>
    <property type="project" value="UniProtKB-SubCell"/>
</dbReference>
<dbReference type="Proteomes" id="UP000249638">
    <property type="component" value="Unassembled WGS sequence"/>
</dbReference>
<feature type="transmembrane region" description="Helical" evidence="6">
    <location>
        <begin position="43"/>
        <end position="65"/>
    </location>
</feature>
<reference evidence="7" key="1">
    <citation type="submission" date="2018-06" db="EMBL/GenBank/DDBJ databases">
        <title>Genomic Encyclopedia of Type Strains, Phase IV (KMG-V): Genome sequencing to study the core and pangenomes of soil and plant-associated prokaryotes.</title>
        <authorList>
            <person name="Whitman W."/>
        </authorList>
    </citation>
    <scope>NUCLEOTIDE SEQUENCE [LARGE SCALE GENOMIC DNA]</scope>
    <source>
        <strain evidence="7">MLR2-44</strain>
    </source>
</reference>
<evidence type="ECO:0000256" key="3">
    <source>
        <dbReference type="ARBA" id="ARBA00022692"/>
    </source>
</evidence>
<feature type="transmembrane region" description="Helical" evidence="6">
    <location>
        <begin position="85"/>
        <end position="106"/>
    </location>
</feature>
<keyword evidence="8" id="KW-1185">Reference proteome</keyword>
<dbReference type="InterPro" id="IPR002797">
    <property type="entry name" value="Polysacc_synth"/>
</dbReference>
<gene>
    <name evidence="7" type="ORF">C7416_104404</name>
</gene>
<dbReference type="Pfam" id="PF01943">
    <property type="entry name" value="Polysacc_synt"/>
    <property type="match status" value="1"/>
</dbReference>
<feature type="transmembrane region" description="Helical" evidence="6">
    <location>
        <begin position="326"/>
        <end position="350"/>
    </location>
</feature>
<feature type="transmembrane region" description="Helical" evidence="6">
    <location>
        <begin position="362"/>
        <end position="380"/>
    </location>
</feature>
<comment type="subcellular location">
    <subcellularLocation>
        <location evidence="1">Cell membrane</location>
        <topology evidence="1">Multi-pass membrane protein</topology>
    </subcellularLocation>
</comment>
<keyword evidence="2" id="KW-1003">Cell membrane</keyword>
<accession>A0A2W7P629</accession>
<feature type="transmembrane region" description="Helical" evidence="6">
    <location>
        <begin position="386"/>
        <end position="406"/>
    </location>
</feature>